<dbReference type="Gene3D" id="1.10.10.10">
    <property type="entry name" value="Winged helix-like DNA-binding domain superfamily/Winged helix DNA-binding domain"/>
    <property type="match status" value="1"/>
</dbReference>
<dbReference type="Proteomes" id="UP000001917">
    <property type="component" value="Chromosome"/>
</dbReference>
<dbReference type="SMART" id="SM00895">
    <property type="entry name" value="FCD"/>
    <property type="match status" value="1"/>
</dbReference>
<dbReference type="GO" id="GO:0003700">
    <property type="term" value="F:DNA-binding transcription factor activity"/>
    <property type="evidence" value="ECO:0007669"/>
    <property type="project" value="InterPro"/>
</dbReference>
<dbReference type="Pfam" id="PF00392">
    <property type="entry name" value="GntR"/>
    <property type="match status" value="1"/>
</dbReference>
<evidence type="ECO:0000313" key="5">
    <source>
        <dbReference type="EMBL" id="ACV57485.1"/>
    </source>
</evidence>
<dbReference type="CDD" id="cd07377">
    <property type="entry name" value="WHTH_GntR"/>
    <property type="match status" value="1"/>
</dbReference>
<dbReference type="PROSITE" id="PS50949">
    <property type="entry name" value="HTH_GNTR"/>
    <property type="match status" value="1"/>
</dbReference>
<dbReference type="InterPro" id="IPR036390">
    <property type="entry name" value="WH_DNA-bd_sf"/>
</dbReference>
<dbReference type="AlphaFoldDB" id="C8WS51"/>
<dbReference type="PANTHER" id="PTHR43537:SF5">
    <property type="entry name" value="UXU OPERON TRANSCRIPTIONAL REGULATOR"/>
    <property type="match status" value="1"/>
</dbReference>
<keyword evidence="6" id="KW-1185">Reference proteome</keyword>
<name>C8WS51_ALIAD</name>
<dbReference type="PANTHER" id="PTHR43537">
    <property type="entry name" value="TRANSCRIPTIONAL REGULATOR, GNTR FAMILY"/>
    <property type="match status" value="1"/>
</dbReference>
<accession>C8WS51</accession>
<evidence type="ECO:0000259" key="4">
    <source>
        <dbReference type="PROSITE" id="PS50949"/>
    </source>
</evidence>
<dbReference type="SMART" id="SM00345">
    <property type="entry name" value="HTH_GNTR"/>
    <property type="match status" value="1"/>
</dbReference>
<keyword evidence="1" id="KW-0805">Transcription regulation</keyword>
<feature type="domain" description="HTH gntR-type" evidence="4">
    <location>
        <begin position="17"/>
        <end position="85"/>
    </location>
</feature>
<dbReference type="InterPro" id="IPR000524">
    <property type="entry name" value="Tscrpt_reg_HTH_GntR"/>
</dbReference>
<evidence type="ECO:0000256" key="3">
    <source>
        <dbReference type="ARBA" id="ARBA00023163"/>
    </source>
</evidence>
<dbReference type="STRING" id="521098.Aaci_0426"/>
<gene>
    <name evidence="5" type="ordered locus">Aaci_0426</name>
</gene>
<proteinExistence type="predicted"/>
<dbReference type="InterPro" id="IPR011711">
    <property type="entry name" value="GntR_C"/>
</dbReference>
<dbReference type="EMBL" id="CP001727">
    <property type="protein sequence ID" value="ACV57485.1"/>
    <property type="molecule type" value="Genomic_DNA"/>
</dbReference>
<sequence length="243" mass="27068">MNALDPEGDATMREASSKLYMEIAEEIRRQIEEGAFRPGDRLPTLRELADRFGVSRATVREALSALRGQGLVEFRHGMGTYVRAASVEMWMQPLDAAILLSYDNVRDLVELQTAVLAQIAYRAAAQRMESDYSVLSHALFELEASPRRGEHRIASELKFFSVLAELAGNRLLENALRVLQEALRSSLRLLNPKLDLGVQACRRVYNAVQTGRPADARDAVYAYGEAILRAVAEKKGRGQSAMM</sequence>
<dbReference type="Gene3D" id="1.20.120.530">
    <property type="entry name" value="GntR ligand-binding domain-like"/>
    <property type="match status" value="1"/>
</dbReference>
<dbReference type="SUPFAM" id="SSF46785">
    <property type="entry name" value="Winged helix' DNA-binding domain"/>
    <property type="match status" value="1"/>
</dbReference>
<evidence type="ECO:0000313" key="6">
    <source>
        <dbReference type="Proteomes" id="UP000001917"/>
    </source>
</evidence>
<dbReference type="HOGENOM" id="CLU_017584_9_5_9"/>
<dbReference type="PRINTS" id="PR00035">
    <property type="entry name" value="HTHGNTR"/>
</dbReference>
<organism evidence="5 6">
    <name type="scientific">Alicyclobacillus acidocaldarius subsp. acidocaldarius (strain ATCC 27009 / DSM 446 / BCRC 14685 / JCM 5260 / KCTC 1825 / NBRC 15652 / NCIMB 11725 / NRRL B-14509 / 104-IA)</name>
    <name type="common">Bacillus acidocaldarius</name>
    <dbReference type="NCBI Taxonomy" id="521098"/>
    <lineage>
        <taxon>Bacteria</taxon>
        <taxon>Bacillati</taxon>
        <taxon>Bacillota</taxon>
        <taxon>Bacilli</taxon>
        <taxon>Bacillales</taxon>
        <taxon>Alicyclobacillaceae</taxon>
        <taxon>Alicyclobacillus</taxon>
    </lineage>
</organism>
<dbReference type="eggNOG" id="COG2186">
    <property type="taxonomic scope" value="Bacteria"/>
</dbReference>
<dbReference type="SUPFAM" id="SSF48008">
    <property type="entry name" value="GntR ligand-binding domain-like"/>
    <property type="match status" value="1"/>
</dbReference>
<dbReference type="InterPro" id="IPR008920">
    <property type="entry name" value="TF_FadR/GntR_C"/>
</dbReference>
<reference evidence="5 6" key="2">
    <citation type="journal article" date="2010" name="Stand. Genomic Sci.">
        <title>Complete genome sequence of Alicyclobacillus acidocaldarius type strain (104-IA).</title>
        <authorList>
            <person name="Mavromatis K."/>
            <person name="Sikorski J."/>
            <person name="Lapidus A."/>
            <person name="Glavina Del Rio T."/>
            <person name="Copeland A."/>
            <person name="Tice H."/>
            <person name="Cheng J.F."/>
            <person name="Lucas S."/>
            <person name="Chen F."/>
            <person name="Nolan M."/>
            <person name="Bruce D."/>
            <person name="Goodwin L."/>
            <person name="Pitluck S."/>
            <person name="Ivanova N."/>
            <person name="Ovchinnikova G."/>
            <person name="Pati A."/>
            <person name="Chen A."/>
            <person name="Palaniappan K."/>
            <person name="Land M."/>
            <person name="Hauser L."/>
            <person name="Chang Y.J."/>
            <person name="Jeffries C.D."/>
            <person name="Chain P."/>
            <person name="Meincke L."/>
            <person name="Sims D."/>
            <person name="Chertkov O."/>
            <person name="Han C."/>
            <person name="Brettin T."/>
            <person name="Detter J.C."/>
            <person name="Wahrenburg C."/>
            <person name="Rohde M."/>
            <person name="Pukall R."/>
            <person name="Goker M."/>
            <person name="Bristow J."/>
            <person name="Eisen J.A."/>
            <person name="Markowitz V."/>
            <person name="Hugenholtz P."/>
            <person name="Klenk H.P."/>
            <person name="Kyrpides N.C."/>
        </authorList>
    </citation>
    <scope>NUCLEOTIDE SEQUENCE [LARGE SCALE GENOMIC DNA]</scope>
    <source>
        <strain evidence="6">ATCC 27009 / DSM 446 / BCRC 14685 / JCM 5260 / KCTC 1825 / NBRC 15652 / NCIMB 11725 / NRRL B-14509 / 104-IA</strain>
    </source>
</reference>
<dbReference type="GO" id="GO:0003677">
    <property type="term" value="F:DNA binding"/>
    <property type="evidence" value="ECO:0007669"/>
    <property type="project" value="UniProtKB-KW"/>
</dbReference>
<reference evidence="6" key="1">
    <citation type="submission" date="2009-09" db="EMBL/GenBank/DDBJ databases">
        <title>The complete chromosome of Alicyclobacillus acidocaldarius subsp. acidocaldarius DSM 446.</title>
        <authorList>
            <consortium name="US DOE Joint Genome Institute (JGI-PGF)"/>
            <person name="Lucas S."/>
            <person name="Copeland A."/>
            <person name="Lapidus A."/>
            <person name="Glavina del Rio T."/>
            <person name="Dalin E."/>
            <person name="Tice H."/>
            <person name="Bruce D."/>
            <person name="Goodwin L."/>
            <person name="Pitluck S."/>
            <person name="Kyrpides N."/>
            <person name="Mavromatis K."/>
            <person name="Ivanova N."/>
            <person name="Ovchinnikova G."/>
            <person name="Chertkov O."/>
            <person name="Sims D."/>
            <person name="Brettin T."/>
            <person name="Detter J.C."/>
            <person name="Han C."/>
            <person name="Larimer F."/>
            <person name="Land M."/>
            <person name="Hauser L."/>
            <person name="Markowitz V."/>
            <person name="Cheng J.-F."/>
            <person name="Hugenholtz P."/>
            <person name="Woyke T."/>
            <person name="Wu D."/>
            <person name="Pukall R."/>
            <person name="Klenk H.-P."/>
            <person name="Eisen J.A."/>
        </authorList>
    </citation>
    <scope>NUCLEOTIDE SEQUENCE [LARGE SCALE GENOMIC DNA]</scope>
    <source>
        <strain evidence="6">ATCC 27009 / DSM 446 / BCRC 14685 / JCM 5260 / KCTC 1825 / NBRC 15652 / NCIMB 11725 / NRRL B-14509 / 104-IA</strain>
    </source>
</reference>
<protein>
    <submittedName>
        <fullName evidence="5">Regulatory protein GntR HTH</fullName>
    </submittedName>
</protein>
<evidence type="ECO:0000256" key="2">
    <source>
        <dbReference type="ARBA" id="ARBA00023125"/>
    </source>
</evidence>
<dbReference type="InterPro" id="IPR036388">
    <property type="entry name" value="WH-like_DNA-bd_sf"/>
</dbReference>
<keyword evidence="3" id="KW-0804">Transcription</keyword>
<dbReference type="Pfam" id="PF07729">
    <property type="entry name" value="FCD"/>
    <property type="match status" value="1"/>
</dbReference>
<dbReference type="KEGG" id="aac:Aaci_0426"/>
<keyword evidence="2" id="KW-0238">DNA-binding</keyword>
<evidence type="ECO:0000256" key="1">
    <source>
        <dbReference type="ARBA" id="ARBA00023015"/>
    </source>
</evidence>